<proteinExistence type="predicted"/>
<dbReference type="PROSITE" id="PS51393">
    <property type="entry name" value="LIPOXYGENASE_3"/>
    <property type="match status" value="1"/>
</dbReference>
<dbReference type="SUPFAM" id="SSF48484">
    <property type="entry name" value="Lipoxigenase"/>
    <property type="match status" value="1"/>
</dbReference>
<dbReference type="InterPro" id="IPR036226">
    <property type="entry name" value="LipOase_C_sf"/>
</dbReference>
<dbReference type="GO" id="GO:0016702">
    <property type="term" value="F:oxidoreductase activity, acting on single donors with incorporation of molecular oxygen, incorporation of two atoms of oxygen"/>
    <property type="evidence" value="ECO:0007669"/>
    <property type="project" value="InterPro"/>
</dbReference>
<dbReference type="InterPro" id="IPR000907">
    <property type="entry name" value="LipOase"/>
</dbReference>
<evidence type="ECO:0000259" key="4">
    <source>
        <dbReference type="PROSITE" id="PS51393"/>
    </source>
</evidence>
<evidence type="ECO:0000256" key="3">
    <source>
        <dbReference type="ARBA" id="ARBA00023002"/>
    </source>
</evidence>
<dbReference type="Proteomes" id="UP001420932">
    <property type="component" value="Unassembled WGS sequence"/>
</dbReference>
<dbReference type="Gene3D" id="1.20.245.10">
    <property type="entry name" value="Lipoxygenase-1, Domain 5"/>
    <property type="match status" value="1"/>
</dbReference>
<keyword evidence="3" id="KW-0560">Oxidoreductase</keyword>
<organism evidence="5 6">
    <name type="scientific">Stephania yunnanensis</name>
    <dbReference type="NCBI Taxonomy" id="152371"/>
    <lineage>
        <taxon>Eukaryota</taxon>
        <taxon>Viridiplantae</taxon>
        <taxon>Streptophyta</taxon>
        <taxon>Embryophyta</taxon>
        <taxon>Tracheophyta</taxon>
        <taxon>Spermatophyta</taxon>
        <taxon>Magnoliopsida</taxon>
        <taxon>Ranunculales</taxon>
        <taxon>Menispermaceae</taxon>
        <taxon>Menispermoideae</taxon>
        <taxon>Cissampelideae</taxon>
        <taxon>Stephania</taxon>
    </lineage>
</organism>
<comment type="caution">
    <text evidence="5">The sequence shown here is derived from an EMBL/GenBank/DDBJ whole genome shotgun (WGS) entry which is preliminary data.</text>
</comment>
<feature type="domain" description="Lipoxygenase" evidence="4">
    <location>
        <begin position="1"/>
        <end position="306"/>
    </location>
</feature>
<dbReference type="PANTHER" id="PTHR11771">
    <property type="entry name" value="LIPOXYGENASE"/>
    <property type="match status" value="1"/>
</dbReference>
<evidence type="ECO:0000313" key="5">
    <source>
        <dbReference type="EMBL" id="KAK9170087.1"/>
    </source>
</evidence>
<dbReference type="Pfam" id="PF00305">
    <property type="entry name" value="Lipoxygenase"/>
    <property type="match status" value="1"/>
</dbReference>
<keyword evidence="2" id="KW-0223">Dioxygenase</keyword>
<protein>
    <recommendedName>
        <fullName evidence="4">Lipoxygenase domain-containing protein</fullName>
    </recommendedName>
</protein>
<dbReference type="GO" id="GO:0034440">
    <property type="term" value="P:lipid oxidation"/>
    <property type="evidence" value="ECO:0007669"/>
    <property type="project" value="InterPro"/>
</dbReference>
<reference evidence="5 6" key="1">
    <citation type="submission" date="2024-01" db="EMBL/GenBank/DDBJ databases">
        <title>Genome assemblies of Stephania.</title>
        <authorList>
            <person name="Yang L."/>
        </authorList>
    </citation>
    <scope>NUCLEOTIDE SEQUENCE [LARGE SCALE GENOMIC DNA]</scope>
    <source>
        <strain evidence="5">YNDBR</strain>
        <tissue evidence="5">Leaf</tissue>
    </source>
</reference>
<evidence type="ECO:0000256" key="2">
    <source>
        <dbReference type="ARBA" id="ARBA00022964"/>
    </source>
</evidence>
<evidence type="ECO:0000256" key="1">
    <source>
        <dbReference type="ARBA" id="ARBA00022723"/>
    </source>
</evidence>
<dbReference type="AlphaFoldDB" id="A0AAP0LH62"/>
<keyword evidence="1" id="KW-0479">Metal-binding</keyword>
<name>A0AAP0LH62_9MAGN</name>
<dbReference type="InterPro" id="IPR013819">
    <property type="entry name" value="LipOase_C"/>
</dbReference>
<dbReference type="GO" id="GO:0046872">
    <property type="term" value="F:metal ion binding"/>
    <property type="evidence" value="ECO:0007669"/>
    <property type="project" value="UniProtKB-KW"/>
</dbReference>
<accession>A0AAP0LH62</accession>
<gene>
    <name evidence="5" type="ORF">Syun_002227</name>
</gene>
<sequence length="375" mass="42320">MEINAFARKQLVNAGGIIESCFSAGKYSMLFSSVVYDQVWRFDMEALPADLIRRGLAEEDPNAEHGLKLAIQDYPFANDGLILWDAIREWVSDYVNHYYPHTSTIEDDKELQAWWTEVRTVGHGDKKDDPWWPVLNTHENLIQTLSTIIWVNSGHHAAVNFGQYGYAGYFPNRPSVARTKMPDEDPNDDEYTDFLTKPESAMLQCLPSQRQATTVMVILDMLSTHSTDEEYIADKMEPSWEEAPAIKGAFERFRGKVMELTGIIDGRNLDEGLLNRNGAGVVPYELLKPRSESGVTGMGPLLFGTLTQRTSLRIVRDRFAKQNIKRLSSSVALLKPWRIPNKAFVVTAVPIARSIPRSSMKLSSSIVLTPSWSFS</sequence>
<keyword evidence="6" id="KW-1185">Reference proteome</keyword>
<dbReference type="EMBL" id="JBBNAF010000001">
    <property type="protein sequence ID" value="KAK9170087.1"/>
    <property type="molecule type" value="Genomic_DNA"/>
</dbReference>
<evidence type="ECO:0000313" key="6">
    <source>
        <dbReference type="Proteomes" id="UP001420932"/>
    </source>
</evidence>